<evidence type="ECO:0000256" key="3">
    <source>
        <dbReference type="ARBA" id="ARBA00022679"/>
    </source>
</evidence>
<evidence type="ECO:0000256" key="9">
    <source>
        <dbReference type="ARBA" id="ARBA00049893"/>
    </source>
</evidence>
<dbReference type="Proteomes" id="UP000189810">
    <property type="component" value="Chromosome I"/>
</dbReference>
<dbReference type="Pfam" id="PF02578">
    <property type="entry name" value="Cu-oxidase_4"/>
    <property type="match status" value="1"/>
</dbReference>
<dbReference type="GO" id="GO:0016787">
    <property type="term" value="F:hydrolase activity"/>
    <property type="evidence" value="ECO:0007669"/>
    <property type="project" value="UniProtKB-KW"/>
</dbReference>
<evidence type="ECO:0000256" key="1">
    <source>
        <dbReference type="ARBA" id="ARBA00000553"/>
    </source>
</evidence>
<evidence type="ECO:0000256" key="2">
    <source>
        <dbReference type="ARBA" id="ARBA00007353"/>
    </source>
</evidence>
<evidence type="ECO:0000256" key="8">
    <source>
        <dbReference type="ARBA" id="ARBA00048968"/>
    </source>
</evidence>
<evidence type="ECO:0000256" key="6">
    <source>
        <dbReference type="ARBA" id="ARBA00022833"/>
    </source>
</evidence>
<comment type="catalytic activity">
    <reaction evidence="8">
        <text>adenosine + phosphate = alpha-D-ribose 1-phosphate + adenine</text>
        <dbReference type="Rhea" id="RHEA:27642"/>
        <dbReference type="ChEBI" id="CHEBI:16335"/>
        <dbReference type="ChEBI" id="CHEBI:16708"/>
        <dbReference type="ChEBI" id="CHEBI:43474"/>
        <dbReference type="ChEBI" id="CHEBI:57720"/>
        <dbReference type="EC" id="2.4.2.1"/>
    </reaction>
    <physiologicalReaction direction="left-to-right" evidence="8">
        <dbReference type="Rhea" id="RHEA:27643"/>
    </physiologicalReaction>
</comment>
<evidence type="ECO:0008006" key="12">
    <source>
        <dbReference type="Google" id="ProtNLM"/>
    </source>
</evidence>
<dbReference type="InterPro" id="IPR011324">
    <property type="entry name" value="Cytotoxic_necrot_fac-like_cat"/>
</dbReference>
<comment type="catalytic activity">
    <reaction evidence="9">
        <text>S-methyl-5'-thioadenosine + phosphate = 5-(methylsulfanyl)-alpha-D-ribose 1-phosphate + adenine</text>
        <dbReference type="Rhea" id="RHEA:11852"/>
        <dbReference type="ChEBI" id="CHEBI:16708"/>
        <dbReference type="ChEBI" id="CHEBI:17509"/>
        <dbReference type="ChEBI" id="CHEBI:43474"/>
        <dbReference type="ChEBI" id="CHEBI:58533"/>
        <dbReference type="EC" id="2.4.2.28"/>
    </reaction>
    <physiologicalReaction direction="left-to-right" evidence="9">
        <dbReference type="Rhea" id="RHEA:11853"/>
    </physiologicalReaction>
</comment>
<comment type="catalytic activity">
    <reaction evidence="7">
        <text>adenosine + H2O + H(+) = inosine + NH4(+)</text>
        <dbReference type="Rhea" id="RHEA:24408"/>
        <dbReference type="ChEBI" id="CHEBI:15377"/>
        <dbReference type="ChEBI" id="CHEBI:15378"/>
        <dbReference type="ChEBI" id="CHEBI:16335"/>
        <dbReference type="ChEBI" id="CHEBI:17596"/>
        <dbReference type="ChEBI" id="CHEBI:28938"/>
        <dbReference type="EC" id="3.5.4.4"/>
    </reaction>
    <physiologicalReaction direction="left-to-right" evidence="7">
        <dbReference type="Rhea" id="RHEA:24409"/>
    </physiologicalReaction>
</comment>
<dbReference type="GO" id="GO:0005507">
    <property type="term" value="F:copper ion binding"/>
    <property type="evidence" value="ECO:0007669"/>
    <property type="project" value="TreeGrafter"/>
</dbReference>
<dbReference type="Gene3D" id="3.60.140.10">
    <property type="entry name" value="CNF1/YfiH-like putative cysteine hydrolases"/>
    <property type="match status" value="1"/>
</dbReference>
<accession>A0A1M6SKY6</accession>
<dbReference type="PANTHER" id="PTHR30616">
    <property type="entry name" value="UNCHARACTERIZED PROTEIN YFIH"/>
    <property type="match status" value="1"/>
</dbReference>
<dbReference type="OrthoDB" id="4279at2"/>
<dbReference type="STRING" id="381751.SAMN05444391_1067"/>
<dbReference type="InterPro" id="IPR038371">
    <property type="entry name" value="Cu_polyphenol_OxRdtase_sf"/>
</dbReference>
<comment type="catalytic activity">
    <reaction evidence="1">
        <text>inosine + phosphate = alpha-D-ribose 1-phosphate + hypoxanthine</text>
        <dbReference type="Rhea" id="RHEA:27646"/>
        <dbReference type="ChEBI" id="CHEBI:17368"/>
        <dbReference type="ChEBI" id="CHEBI:17596"/>
        <dbReference type="ChEBI" id="CHEBI:43474"/>
        <dbReference type="ChEBI" id="CHEBI:57720"/>
        <dbReference type="EC" id="2.4.2.1"/>
    </reaction>
    <physiologicalReaction direction="left-to-right" evidence="1">
        <dbReference type="Rhea" id="RHEA:27647"/>
    </physiologicalReaction>
</comment>
<keyword evidence="11" id="KW-1185">Reference proteome</keyword>
<evidence type="ECO:0000256" key="5">
    <source>
        <dbReference type="ARBA" id="ARBA00022801"/>
    </source>
</evidence>
<evidence type="ECO:0000313" key="11">
    <source>
        <dbReference type="Proteomes" id="UP000189810"/>
    </source>
</evidence>
<gene>
    <name evidence="10" type="ORF">SAMN05444391_1067</name>
</gene>
<protein>
    <recommendedName>
        <fullName evidence="12">Purine nucleoside phosphorylase</fullName>
    </recommendedName>
</protein>
<dbReference type="SUPFAM" id="SSF64438">
    <property type="entry name" value="CNF1/YfiH-like putative cysteine hydrolases"/>
    <property type="match status" value="1"/>
</dbReference>
<dbReference type="InterPro" id="IPR003730">
    <property type="entry name" value="Cu_polyphenol_OxRdtase"/>
</dbReference>
<keyword evidence="6" id="KW-0862">Zinc</keyword>
<evidence type="ECO:0000256" key="4">
    <source>
        <dbReference type="ARBA" id="ARBA00022723"/>
    </source>
</evidence>
<evidence type="ECO:0000256" key="7">
    <source>
        <dbReference type="ARBA" id="ARBA00047989"/>
    </source>
</evidence>
<keyword evidence="5" id="KW-0378">Hydrolase</keyword>
<organism evidence="10 11">
    <name type="scientific">Thermocrinis minervae</name>
    <dbReference type="NCBI Taxonomy" id="381751"/>
    <lineage>
        <taxon>Bacteria</taxon>
        <taxon>Pseudomonadati</taxon>
        <taxon>Aquificota</taxon>
        <taxon>Aquificia</taxon>
        <taxon>Aquificales</taxon>
        <taxon>Aquificaceae</taxon>
        <taxon>Thermocrinis</taxon>
    </lineage>
</organism>
<evidence type="ECO:0000313" key="10">
    <source>
        <dbReference type="EMBL" id="SHK45401.1"/>
    </source>
</evidence>
<dbReference type="EMBL" id="LT670846">
    <property type="protein sequence ID" value="SHK45401.1"/>
    <property type="molecule type" value="Genomic_DNA"/>
</dbReference>
<comment type="similarity">
    <text evidence="2">Belongs to the purine nucleoside phosphorylase YfiH/LACC1 family.</text>
</comment>
<dbReference type="PANTHER" id="PTHR30616:SF2">
    <property type="entry name" value="PURINE NUCLEOSIDE PHOSPHORYLASE LACC1"/>
    <property type="match status" value="1"/>
</dbReference>
<reference evidence="10 11" key="1">
    <citation type="submission" date="2016-11" db="EMBL/GenBank/DDBJ databases">
        <authorList>
            <person name="Jaros S."/>
            <person name="Januszkiewicz K."/>
            <person name="Wedrychowicz H."/>
        </authorList>
    </citation>
    <scope>NUCLEOTIDE SEQUENCE [LARGE SCALE GENOMIC DNA]</scope>
    <source>
        <strain evidence="10 11">DSM 19557</strain>
    </source>
</reference>
<keyword evidence="4" id="KW-0479">Metal-binding</keyword>
<dbReference type="GO" id="GO:0017061">
    <property type="term" value="F:S-methyl-5-thioadenosine phosphorylase activity"/>
    <property type="evidence" value="ECO:0007669"/>
    <property type="project" value="UniProtKB-EC"/>
</dbReference>
<dbReference type="AlphaFoldDB" id="A0A1M6SKY6"/>
<sequence>MFSLRVGRALVGLKIHTPEDEVQVPKQIHSDKVLVLEKDGVGEGDAIITQRPGIKIGVRTADCVPVVLVGEKTVGVIHAGWRGLHKGILEKAHTIFSELEGSKPTFAFIGPSAKACCYQVGEEFKSMFESIFYRNLHFYLDTALEARKRLIKLGVKSLVHMDICSICSERFPSYRRDKTQQRLVTFVELIPT</sequence>
<name>A0A1M6SKY6_9AQUI</name>
<dbReference type="CDD" id="cd16833">
    <property type="entry name" value="YfiH"/>
    <property type="match status" value="1"/>
</dbReference>
<keyword evidence="3" id="KW-0808">Transferase</keyword>
<proteinExistence type="inferred from homology"/>